<dbReference type="Proteomes" id="UP000008866">
    <property type="component" value="Unassembled WGS sequence"/>
</dbReference>
<keyword evidence="5" id="KW-0964">Secreted</keyword>
<evidence type="ECO:0000313" key="18">
    <source>
        <dbReference type="EMBL" id="EFE36876.1"/>
    </source>
</evidence>
<evidence type="ECO:0000256" key="1">
    <source>
        <dbReference type="ARBA" id="ARBA00004141"/>
    </source>
</evidence>
<proteinExistence type="inferred from homology"/>
<evidence type="ECO:0000256" key="4">
    <source>
        <dbReference type="ARBA" id="ARBA00010031"/>
    </source>
</evidence>
<evidence type="ECO:0000256" key="3">
    <source>
        <dbReference type="ARBA" id="ARBA00004613"/>
    </source>
</evidence>
<comment type="similarity">
    <text evidence="13">Belongs to the SAT4 family.</text>
</comment>
<feature type="transmembrane region" description="Helical" evidence="15">
    <location>
        <begin position="157"/>
        <end position="184"/>
    </location>
</feature>
<gene>
    <name evidence="18" type="ORF">ARB_04403</name>
</gene>
<keyword evidence="19" id="KW-1185">Reference proteome</keyword>
<evidence type="ECO:0000256" key="9">
    <source>
        <dbReference type="ARBA" id="ARBA00022989"/>
    </source>
</evidence>
<evidence type="ECO:0000259" key="16">
    <source>
        <dbReference type="Pfam" id="PF05730"/>
    </source>
</evidence>
<sequence length="378" mass="41486">MALASPIATSHLTARDEVFPQCATDCQSQVIAEAGTQCSAKDIPCLCADEAFQVAKHLSSQACGIITKPRYTEVDAGTLIPFLFASFFFSVRIASKAMHLGGGWGADDYTISVAYDRVLTTYLVIHYGFGKNIWDVIPQEDLTIAFKVHLVQVLKEIIIALNAAIGITWILVDAFHCVPVHLAWTSWKMEETGTCINFMTSTYVNGFVNIAVDTVMVTMPIYEVVKLKLSRRKKVGVAVMFGMGLLLTAIGIARVIILFQHDPTTNPTYEMAPLNYWSMIECQIAIVCACLPAIRTLLIHYVPEVFGQTTEAASQKRLNASSTGNSKGEEYTSNSTLVESGDGYISKTISYSVNTTIKSENSPTEPSINLVQVDRRRV</sequence>
<accession>D4AJF3</accession>
<evidence type="ECO:0000256" key="2">
    <source>
        <dbReference type="ARBA" id="ARBA00004589"/>
    </source>
</evidence>
<dbReference type="HOGENOM" id="CLU_028200_6_3_1"/>
<evidence type="ECO:0000256" key="7">
    <source>
        <dbReference type="ARBA" id="ARBA00022692"/>
    </source>
</evidence>
<evidence type="ECO:0000256" key="11">
    <source>
        <dbReference type="ARBA" id="ARBA00023157"/>
    </source>
</evidence>
<dbReference type="RefSeq" id="XP_003017521.1">
    <property type="nucleotide sequence ID" value="XM_003017475.1"/>
</dbReference>
<dbReference type="InterPro" id="IPR008427">
    <property type="entry name" value="Extracellular_membr_CFEM_dom"/>
</dbReference>
<dbReference type="KEGG" id="abe:ARB_04403"/>
<dbReference type="PANTHER" id="PTHR33048:SF141">
    <property type="entry name" value="INTEGRAL MEMBRANE PROTEIN-RELATED"/>
    <property type="match status" value="1"/>
</dbReference>
<evidence type="ECO:0000313" key="19">
    <source>
        <dbReference type="Proteomes" id="UP000008866"/>
    </source>
</evidence>
<dbReference type="GeneID" id="9522366"/>
<evidence type="ECO:0000256" key="5">
    <source>
        <dbReference type="ARBA" id="ARBA00022525"/>
    </source>
</evidence>
<keyword evidence="8" id="KW-0732">Signal</keyword>
<evidence type="ECO:0000259" key="17">
    <source>
        <dbReference type="Pfam" id="PF20684"/>
    </source>
</evidence>
<feature type="domain" description="CFEM" evidence="16">
    <location>
        <begin position="19"/>
        <end position="54"/>
    </location>
</feature>
<evidence type="ECO:0000256" key="8">
    <source>
        <dbReference type="ARBA" id="ARBA00022729"/>
    </source>
</evidence>
<dbReference type="OMA" id="PTYEMEA"/>
<dbReference type="Pfam" id="PF05730">
    <property type="entry name" value="CFEM"/>
    <property type="match status" value="1"/>
</dbReference>
<feature type="region of interest" description="Disordered" evidence="14">
    <location>
        <begin position="316"/>
        <end position="335"/>
    </location>
</feature>
<comment type="similarity">
    <text evidence="4">Belongs to the RBT5 family.</text>
</comment>
<dbReference type="InterPro" id="IPR049326">
    <property type="entry name" value="Rhodopsin_dom_fungi"/>
</dbReference>
<dbReference type="PANTHER" id="PTHR33048">
    <property type="entry name" value="PTH11-LIKE INTEGRAL MEMBRANE PROTEIN (AFU_ORTHOLOGUE AFUA_5G11245)"/>
    <property type="match status" value="1"/>
</dbReference>
<evidence type="ECO:0000256" key="6">
    <source>
        <dbReference type="ARBA" id="ARBA00022622"/>
    </source>
</evidence>
<keyword evidence="6" id="KW-0336">GPI-anchor</keyword>
<evidence type="ECO:0000256" key="10">
    <source>
        <dbReference type="ARBA" id="ARBA00023136"/>
    </source>
</evidence>
<keyword evidence="12" id="KW-0449">Lipoprotein</keyword>
<keyword evidence="7 15" id="KW-0812">Transmembrane</keyword>
<dbReference type="eggNOG" id="ENOG502TD8R">
    <property type="taxonomic scope" value="Eukaryota"/>
</dbReference>
<evidence type="ECO:0000256" key="13">
    <source>
        <dbReference type="ARBA" id="ARBA00038359"/>
    </source>
</evidence>
<feature type="transmembrane region" description="Helical" evidence="15">
    <location>
        <begin position="277"/>
        <end position="298"/>
    </location>
</feature>
<keyword evidence="11" id="KW-1015">Disulfide bond</keyword>
<dbReference type="GO" id="GO:0005576">
    <property type="term" value="C:extracellular region"/>
    <property type="evidence" value="ECO:0007669"/>
    <property type="project" value="UniProtKB-SubCell"/>
</dbReference>
<dbReference type="EMBL" id="ABSU01000001">
    <property type="protein sequence ID" value="EFE36876.1"/>
    <property type="molecule type" value="Genomic_DNA"/>
</dbReference>
<reference evidence="19" key="1">
    <citation type="journal article" date="2011" name="Genome Biol.">
        <title>Comparative and functional genomics provide insights into the pathogenicity of dermatophytic fungi.</title>
        <authorList>
            <person name="Burmester A."/>
            <person name="Shelest E."/>
            <person name="Gloeckner G."/>
            <person name="Heddergott C."/>
            <person name="Schindler S."/>
            <person name="Staib P."/>
            <person name="Heidel A."/>
            <person name="Felder M."/>
            <person name="Petzold A."/>
            <person name="Szafranski K."/>
            <person name="Feuermann M."/>
            <person name="Pedruzzi I."/>
            <person name="Priebe S."/>
            <person name="Groth M."/>
            <person name="Winkler R."/>
            <person name="Li W."/>
            <person name="Kniemeyer O."/>
            <person name="Schroeckh V."/>
            <person name="Hertweck C."/>
            <person name="Hube B."/>
            <person name="White T.C."/>
            <person name="Platzer M."/>
            <person name="Guthke R."/>
            <person name="Heitman J."/>
            <person name="Woestemeyer J."/>
            <person name="Zipfel P.F."/>
            <person name="Monod M."/>
            <person name="Brakhage A.A."/>
        </authorList>
    </citation>
    <scope>NUCLEOTIDE SEQUENCE [LARGE SCALE GENOMIC DNA]</scope>
    <source>
        <strain evidence="19">ATCC MYA-4681 / CBS 112371</strain>
    </source>
</reference>
<dbReference type="STRING" id="663331.D4AJF3"/>
<evidence type="ECO:0000256" key="15">
    <source>
        <dbReference type="SAM" id="Phobius"/>
    </source>
</evidence>
<organism evidence="18 19">
    <name type="scientific">Arthroderma benhamiae (strain ATCC MYA-4681 / CBS 112371)</name>
    <name type="common">Trichophyton mentagrophytes</name>
    <dbReference type="NCBI Taxonomy" id="663331"/>
    <lineage>
        <taxon>Eukaryota</taxon>
        <taxon>Fungi</taxon>
        <taxon>Dikarya</taxon>
        <taxon>Ascomycota</taxon>
        <taxon>Pezizomycotina</taxon>
        <taxon>Eurotiomycetes</taxon>
        <taxon>Eurotiomycetidae</taxon>
        <taxon>Onygenales</taxon>
        <taxon>Arthrodermataceae</taxon>
        <taxon>Trichophyton</taxon>
    </lineage>
</organism>
<keyword evidence="10 15" id="KW-0472">Membrane</keyword>
<feature type="domain" description="Rhodopsin" evidence="17">
    <location>
        <begin position="149"/>
        <end position="298"/>
    </location>
</feature>
<evidence type="ECO:0000256" key="14">
    <source>
        <dbReference type="SAM" id="MobiDB-lite"/>
    </source>
</evidence>
<dbReference type="InterPro" id="IPR052337">
    <property type="entry name" value="SAT4-like"/>
</dbReference>
<comment type="subcellular location">
    <subcellularLocation>
        <location evidence="2">Membrane</location>
        <topology evidence="2">Lipid-anchor</topology>
        <topology evidence="2">GPI-anchor</topology>
    </subcellularLocation>
    <subcellularLocation>
        <location evidence="1">Membrane</location>
        <topology evidence="1">Multi-pass membrane protein</topology>
    </subcellularLocation>
    <subcellularLocation>
        <location evidence="3">Secreted</location>
    </subcellularLocation>
</comment>
<comment type="caution">
    <text evidence="18">The sequence shown here is derived from an EMBL/GenBank/DDBJ whole genome shotgun (WGS) entry which is preliminary data.</text>
</comment>
<dbReference type="AlphaFoldDB" id="D4AJF3"/>
<name>D4AJF3_ARTBC</name>
<keyword evidence="9 15" id="KW-1133">Transmembrane helix</keyword>
<evidence type="ECO:0000256" key="12">
    <source>
        <dbReference type="ARBA" id="ARBA00023288"/>
    </source>
</evidence>
<keyword evidence="6" id="KW-0325">Glycoprotein</keyword>
<dbReference type="GO" id="GO:0098552">
    <property type="term" value="C:side of membrane"/>
    <property type="evidence" value="ECO:0007669"/>
    <property type="project" value="UniProtKB-KW"/>
</dbReference>
<dbReference type="Pfam" id="PF20684">
    <property type="entry name" value="Fung_rhodopsin"/>
    <property type="match status" value="1"/>
</dbReference>
<feature type="transmembrane region" description="Helical" evidence="15">
    <location>
        <begin position="237"/>
        <end position="257"/>
    </location>
</feature>
<protein>
    <submittedName>
        <fullName evidence="18">Integral membrane protein</fullName>
    </submittedName>
</protein>